<organism evidence="5 6">
    <name type="scientific">Nocardiopsis kunsanensis</name>
    <dbReference type="NCBI Taxonomy" id="141693"/>
    <lineage>
        <taxon>Bacteria</taxon>
        <taxon>Bacillati</taxon>
        <taxon>Actinomycetota</taxon>
        <taxon>Actinomycetes</taxon>
        <taxon>Streptosporangiales</taxon>
        <taxon>Nocardiopsidaceae</taxon>
        <taxon>Nocardiopsis</taxon>
    </lineage>
</organism>
<name>A0A918X985_9ACTN</name>
<dbReference type="InterPro" id="IPR036188">
    <property type="entry name" value="FAD/NAD-bd_sf"/>
</dbReference>
<dbReference type="Proteomes" id="UP000654947">
    <property type="component" value="Unassembled WGS sequence"/>
</dbReference>
<keyword evidence="2" id="KW-0560">Oxidoreductase</keyword>
<gene>
    <name evidence="5" type="ORF">GCM10007147_10170</name>
</gene>
<proteinExistence type="predicted"/>
<evidence type="ECO:0000259" key="4">
    <source>
        <dbReference type="Pfam" id="PF07992"/>
    </source>
</evidence>
<dbReference type="PRINTS" id="PR00469">
    <property type="entry name" value="PNDRDTASEII"/>
</dbReference>
<evidence type="ECO:0000256" key="3">
    <source>
        <dbReference type="ARBA" id="ARBA00048132"/>
    </source>
</evidence>
<dbReference type="PANTHER" id="PTHR48105">
    <property type="entry name" value="THIOREDOXIN REDUCTASE 1-RELATED-RELATED"/>
    <property type="match status" value="1"/>
</dbReference>
<evidence type="ECO:0000256" key="2">
    <source>
        <dbReference type="ARBA" id="ARBA00023002"/>
    </source>
</evidence>
<dbReference type="RefSeq" id="WP_193517472.1">
    <property type="nucleotide sequence ID" value="NZ_BMXL01000003.1"/>
</dbReference>
<evidence type="ECO:0000256" key="1">
    <source>
        <dbReference type="ARBA" id="ARBA00022630"/>
    </source>
</evidence>
<feature type="domain" description="FAD/NAD(P)-binding" evidence="4">
    <location>
        <begin position="10"/>
        <end position="294"/>
    </location>
</feature>
<dbReference type="Gene3D" id="3.50.50.60">
    <property type="entry name" value="FAD/NAD(P)-binding domain"/>
    <property type="match status" value="2"/>
</dbReference>
<reference evidence="5 6" key="1">
    <citation type="journal article" date="2014" name="Int. J. Syst. Evol. Microbiol.">
        <title>Complete genome sequence of Corynebacterium casei LMG S-19264T (=DSM 44701T), isolated from a smear-ripened cheese.</title>
        <authorList>
            <consortium name="US DOE Joint Genome Institute (JGI-PGF)"/>
            <person name="Walter F."/>
            <person name="Albersmeier A."/>
            <person name="Kalinowski J."/>
            <person name="Ruckert C."/>
        </authorList>
    </citation>
    <scope>NUCLEOTIDE SEQUENCE [LARGE SCALE GENOMIC DNA]</scope>
    <source>
        <strain evidence="5 6">KCTC 19473</strain>
    </source>
</reference>
<dbReference type="InterPro" id="IPR050097">
    <property type="entry name" value="Ferredoxin-NADP_redctase_2"/>
</dbReference>
<dbReference type="SUPFAM" id="SSF51905">
    <property type="entry name" value="FAD/NAD(P)-binding domain"/>
    <property type="match status" value="1"/>
</dbReference>
<dbReference type="PRINTS" id="PR00368">
    <property type="entry name" value="FADPNR"/>
</dbReference>
<protein>
    <submittedName>
        <fullName evidence="5">FAD-dependent pyridine nucleotide-disulphide oxidoreductase</fullName>
    </submittedName>
</protein>
<keyword evidence="1" id="KW-0285">Flavoprotein</keyword>
<dbReference type="EMBL" id="BMXL01000003">
    <property type="protein sequence ID" value="GHD19200.1"/>
    <property type="molecule type" value="Genomic_DNA"/>
</dbReference>
<dbReference type="Pfam" id="PF07992">
    <property type="entry name" value="Pyr_redox_2"/>
    <property type="match status" value="1"/>
</dbReference>
<comment type="caution">
    <text evidence="5">The sequence shown here is derived from an EMBL/GenBank/DDBJ whole genome shotgun (WGS) entry which is preliminary data.</text>
</comment>
<dbReference type="InterPro" id="IPR023753">
    <property type="entry name" value="FAD/NAD-binding_dom"/>
</dbReference>
<keyword evidence="6" id="KW-1185">Reference proteome</keyword>
<comment type="catalytic activity">
    <reaction evidence="3">
        <text>[thioredoxin]-dithiol + NADP(+) = [thioredoxin]-disulfide + NADPH + H(+)</text>
        <dbReference type="Rhea" id="RHEA:20345"/>
        <dbReference type="Rhea" id="RHEA-COMP:10698"/>
        <dbReference type="Rhea" id="RHEA-COMP:10700"/>
        <dbReference type="ChEBI" id="CHEBI:15378"/>
        <dbReference type="ChEBI" id="CHEBI:29950"/>
        <dbReference type="ChEBI" id="CHEBI:50058"/>
        <dbReference type="ChEBI" id="CHEBI:57783"/>
        <dbReference type="ChEBI" id="CHEBI:58349"/>
        <dbReference type="EC" id="1.8.1.9"/>
    </reaction>
</comment>
<evidence type="ECO:0000313" key="6">
    <source>
        <dbReference type="Proteomes" id="UP000654947"/>
    </source>
</evidence>
<evidence type="ECO:0000313" key="5">
    <source>
        <dbReference type="EMBL" id="GHD19200.1"/>
    </source>
</evidence>
<sequence>MQTQSRTELFDTVIVGGGPAGLSAAVTLGRARRSVLVVDDGTPRNAPAEHAHAYLTREGAAPGEILDLGRAEAEGYGVRFRHGTAVRAEHEGEALTVVLGDGSAVRGRRLLVTTGLVDGLPDIDGLAEHWGSGVLHCPYCHGWEVRDQRIGVVASNPMAVHSALMWSQWSDDVTLFLHTAPDPTDEQYERLAARGVTVVEGRVRSVESADGRIRGLRLAEGYQFPVEAVVVGTAMNARSAVLESLGVATEPLEAAGEVFGSKVPVDAMSDTSVPGVYAAGNVADPSGQIVAAAAAGTRAGAGINADLVEAETAAAVSARAAV</sequence>
<dbReference type="AlphaFoldDB" id="A0A918X985"/>
<dbReference type="GO" id="GO:0004791">
    <property type="term" value="F:thioredoxin-disulfide reductase (NADPH) activity"/>
    <property type="evidence" value="ECO:0007669"/>
    <property type="project" value="UniProtKB-EC"/>
</dbReference>
<accession>A0A918X985</accession>